<keyword evidence="1" id="KW-0472">Membrane</keyword>
<dbReference type="RefSeq" id="WP_264749113.1">
    <property type="nucleotide sequence ID" value="NZ_JAPDHW010000002.1"/>
</dbReference>
<evidence type="ECO:0000313" key="2">
    <source>
        <dbReference type="EMBL" id="MCW3167877.1"/>
    </source>
</evidence>
<organism evidence="2 3">
    <name type="scientific">Chryseobacterium kimseyorum</name>
    <dbReference type="NCBI Taxonomy" id="2984028"/>
    <lineage>
        <taxon>Bacteria</taxon>
        <taxon>Pseudomonadati</taxon>
        <taxon>Bacteroidota</taxon>
        <taxon>Flavobacteriia</taxon>
        <taxon>Flavobacteriales</taxon>
        <taxon>Weeksellaceae</taxon>
        <taxon>Chryseobacterium group</taxon>
        <taxon>Chryseobacterium</taxon>
    </lineage>
</organism>
<keyword evidence="1" id="KW-1133">Transmembrane helix</keyword>
<protein>
    <submittedName>
        <fullName evidence="2">Uncharacterized protein</fullName>
    </submittedName>
</protein>
<gene>
    <name evidence="2" type="ORF">OMO38_04990</name>
</gene>
<dbReference type="Proteomes" id="UP001163731">
    <property type="component" value="Unassembled WGS sequence"/>
</dbReference>
<evidence type="ECO:0000256" key="1">
    <source>
        <dbReference type="SAM" id="Phobius"/>
    </source>
</evidence>
<sequence>MENNNNHLDSFALLNKVIETSEATIEHYIMLMSSREDIIRIDQKIDQSLINLNATFEKSFKFMEIEDQKRQNFLVSIPKSIEANLSNNANRQLEQFEKKSTLVKTVYYGMIAALFLSICTIIGNIVLAKQWYAESLRCKIEIRQQILDEIKNNGQSVYRMEDYKQLQYNTELMNQWMKKNPKDAERFLRVKDGYESR</sequence>
<proteinExistence type="predicted"/>
<keyword evidence="3" id="KW-1185">Reference proteome</keyword>
<feature type="transmembrane region" description="Helical" evidence="1">
    <location>
        <begin position="106"/>
        <end position="127"/>
    </location>
</feature>
<evidence type="ECO:0000313" key="3">
    <source>
        <dbReference type="Proteomes" id="UP001163731"/>
    </source>
</evidence>
<dbReference type="EMBL" id="JAPDHW010000002">
    <property type="protein sequence ID" value="MCW3167877.1"/>
    <property type="molecule type" value="Genomic_DNA"/>
</dbReference>
<reference evidence="2" key="1">
    <citation type="submission" date="2022-10" db="EMBL/GenBank/DDBJ databases">
        <title>Chryseobacterium babae sp. nov. isolated from the gut of the beetle Oryctes rhinoceros, and Chryseobacterium kimseyorum sp. nov., isolated from a stick insect rearing cage.</title>
        <authorList>
            <person name="Shelomi M."/>
            <person name="Han C.-J."/>
            <person name="Chen W.-M."/>
            <person name="Chen H.-K."/>
            <person name="Liaw S.-J."/>
            <person name="Muhle E."/>
            <person name="Clermont D."/>
        </authorList>
    </citation>
    <scope>NUCLEOTIDE SEQUENCE</scope>
    <source>
        <strain evidence="2">09-1422</strain>
    </source>
</reference>
<keyword evidence="1" id="KW-0812">Transmembrane</keyword>
<name>A0ABT3HVR0_9FLAO</name>
<accession>A0ABT3HVR0</accession>
<comment type="caution">
    <text evidence="2">The sequence shown here is derived from an EMBL/GenBank/DDBJ whole genome shotgun (WGS) entry which is preliminary data.</text>
</comment>